<dbReference type="SUPFAM" id="SSF53335">
    <property type="entry name" value="S-adenosyl-L-methionine-dependent methyltransferases"/>
    <property type="match status" value="1"/>
</dbReference>
<protein>
    <submittedName>
        <fullName evidence="3">S-adenosyl-L-methionine-dependent methyltransferase</fullName>
    </submittedName>
</protein>
<dbReference type="GeneID" id="37041763"/>
<keyword evidence="3" id="KW-0808">Transferase</keyword>
<dbReference type="Proteomes" id="UP000245768">
    <property type="component" value="Unassembled WGS sequence"/>
</dbReference>
<organism evidence="3 4">
    <name type="scientific">Acaromyces ingoldii</name>
    <dbReference type="NCBI Taxonomy" id="215250"/>
    <lineage>
        <taxon>Eukaryota</taxon>
        <taxon>Fungi</taxon>
        <taxon>Dikarya</taxon>
        <taxon>Basidiomycota</taxon>
        <taxon>Ustilaginomycotina</taxon>
        <taxon>Exobasidiomycetes</taxon>
        <taxon>Exobasidiales</taxon>
        <taxon>Cryptobasidiaceae</taxon>
        <taxon>Acaromyces</taxon>
    </lineage>
</organism>
<gene>
    <name evidence="3" type="ORF">FA10DRAFT_25725</name>
</gene>
<dbReference type="EMBL" id="KZ819634">
    <property type="protein sequence ID" value="PWN93546.1"/>
    <property type="molecule type" value="Genomic_DNA"/>
</dbReference>
<dbReference type="Pfam" id="PF13649">
    <property type="entry name" value="Methyltransf_25"/>
    <property type="match status" value="1"/>
</dbReference>
<feature type="chain" id="PRO_5016351189" evidence="1">
    <location>
        <begin position="27"/>
        <end position="343"/>
    </location>
</feature>
<evidence type="ECO:0000313" key="4">
    <source>
        <dbReference type="Proteomes" id="UP000245768"/>
    </source>
</evidence>
<feature type="signal peptide" evidence="1">
    <location>
        <begin position="1"/>
        <end position="26"/>
    </location>
</feature>
<dbReference type="Gene3D" id="3.40.50.150">
    <property type="entry name" value="Vaccinia Virus protein VP39"/>
    <property type="match status" value="1"/>
</dbReference>
<reference evidence="3" key="1">
    <citation type="journal article" date="2018" name="Mol. Biol. Evol.">
        <title>Broad Genomic Sampling Reveals a Smut Pathogenic Ancestry of the Fungal Clade Ustilaginomycotina.</title>
        <authorList>
            <person name="Kijpornyongpan T."/>
            <person name="Mondo S.J."/>
            <person name="Barry K."/>
            <person name="Sandor L."/>
            <person name="Lee J."/>
            <person name="Lipzen A."/>
            <person name="Pangilinan J."/>
            <person name="LaButti K."/>
            <person name="Hainaut M."/>
            <person name="Henrissat B."/>
            <person name="Grigoriev I.V."/>
            <person name="Spatafora J.W."/>
            <person name="Aime M.C."/>
        </authorList>
    </citation>
    <scope>NUCLEOTIDE SEQUENCE [LARGE SCALE GENOMIC DNA]</scope>
    <source>
        <strain evidence="3">MCA 4198</strain>
    </source>
</reference>
<dbReference type="InterPro" id="IPR029063">
    <property type="entry name" value="SAM-dependent_MTases_sf"/>
</dbReference>
<dbReference type="CDD" id="cd02440">
    <property type="entry name" value="AdoMet_MTases"/>
    <property type="match status" value="1"/>
</dbReference>
<feature type="domain" description="Methyltransferase" evidence="2">
    <location>
        <begin position="94"/>
        <end position="197"/>
    </location>
</feature>
<keyword evidence="4" id="KW-1185">Reference proteome</keyword>
<dbReference type="GO" id="GO:0032259">
    <property type="term" value="P:methylation"/>
    <property type="evidence" value="ECO:0007669"/>
    <property type="project" value="UniProtKB-KW"/>
</dbReference>
<evidence type="ECO:0000256" key="1">
    <source>
        <dbReference type="SAM" id="SignalP"/>
    </source>
</evidence>
<name>A0A316YWX9_9BASI</name>
<accession>A0A316YWX9</accession>
<proteinExistence type="predicted"/>
<dbReference type="InterPro" id="IPR041698">
    <property type="entry name" value="Methyltransf_25"/>
</dbReference>
<sequence>MIRLVAGWIVWLWLLPLRLVLRVTQALLGKEGEGSRKKNESYAHMDHLALNAERPRTSWLNMGDWENTTHFPTACENLAVRLYEASGLKEGASILDVGHGSGDSLALLQRRYGPRSLQGVTSMPLHARLAQQRIDKETGETKTKIECDDAVAFVRRLSALEATRPRFDRIFALDCAYHFATRQRFLAASRRLLADSGRLALVDLVAAYPYPSSKDKDHYSFTASPSLPAPASSPSLLTHLRHHLTLRMAGVPAQNIVDVSTYASQLRQAGYTGDVRIVDISHVVFPGFSEFLSGLGMGEERAWRGGGPLQLWGLRQFGDVVKRWSKGGDGSTIRCVLVVACAS</sequence>
<evidence type="ECO:0000313" key="3">
    <source>
        <dbReference type="EMBL" id="PWN93546.1"/>
    </source>
</evidence>
<dbReference type="InParanoid" id="A0A316YWX9"/>
<evidence type="ECO:0000259" key="2">
    <source>
        <dbReference type="Pfam" id="PF13649"/>
    </source>
</evidence>
<dbReference type="AlphaFoldDB" id="A0A316YWX9"/>
<dbReference type="OrthoDB" id="61390at2759"/>
<keyword evidence="1" id="KW-0732">Signal</keyword>
<keyword evidence="3" id="KW-0489">Methyltransferase</keyword>
<dbReference type="RefSeq" id="XP_025380744.1">
    <property type="nucleotide sequence ID" value="XM_025519847.1"/>
</dbReference>
<dbReference type="STRING" id="215250.A0A316YWX9"/>
<dbReference type="GO" id="GO:0008168">
    <property type="term" value="F:methyltransferase activity"/>
    <property type="evidence" value="ECO:0007669"/>
    <property type="project" value="UniProtKB-KW"/>
</dbReference>